<name>A0ABD1P802_9LAMI</name>
<evidence type="ECO:0000256" key="1">
    <source>
        <dbReference type="SAM" id="MobiDB-lite"/>
    </source>
</evidence>
<keyword evidence="3" id="KW-1185">Reference proteome</keyword>
<comment type="caution">
    <text evidence="2">The sequence shown here is derived from an EMBL/GenBank/DDBJ whole genome shotgun (WGS) entry which is preliminary data.</text>
</comment>
<reference evidence="3" key="1">
    <citation type="submission" date="2024-07" db="EMBL/GenBank/DDBJ databases">
        <title>Two chromosome-level genome assemblies of Korean endemic species Abeliophyllum distichum and Forsythia ovata (Oleaceae).</title>
        <authorList>
            <person name="Jang H."/>
        </authorList>
    </citation>
    <scope>NUCLEOTIDE SEQUENCE [LARGE SCALE GENOMIC DNA]</scope>
</reference>
<accession>A0ABD1P802</accession>
<proteinExistence type="predicted"/>
<feature type="compositionally biased region" description="Basic and acidic residues" evidence="1">
    <location>
        <begin position="46"/>
        <end position="64"/>
    </location>
</feature>
<dbReference type="EMBL" id="JBFOLJ010000021">
    <property type="protein sequence ID" value="KAL2459847.1"/>
    <property type="molecule type" value="Genomic_DNA"/>
</dbReference>
<feature type="region of interest" description="Disordered" evidence="1">
    <location>
        <begin position="31"/>
        <end position="121"/>
    </location>
</feature>
<gene>
    <name evidence="2" type="ORF">Fot_54591</name>
</gene>
<feature type="compositionally biased region" description="Acidic residues" evidence="1">
    <location>
        <begin position="95"/>
        <end position="110"/>
    </location>
</feature>
<organism evidence="2 3">
    <name type="scientific">Forsythia ovata</name>
    <dbReference type="NCBI Taxonomy" id="205694"/>
    <lineage>
        <taxon>Eukaryota</taxon>
        <taxon>Viridiplantae</taxon>
        <taxon>Streptophyta</taxon>
        <taxon>Embryophyta</taxon>
        <taxon>Tracheophyta</taxon>
        <taxon>Spermatophyta</taxon>
        <taxon>Magnoliopsida</taxon>
        <taxon>eudicotyledons</taxon>
        <taxon>Gunneridae</taxon>
        <taxon>Pentapetalae</taxon>
        <taxon>asterids</taxon>
        <taxon>lamiids</taxon>
        <taxon>Lamiales</taxon>
        <taxon>Oleaceae</taxon>
        <taxon>Forsythieae</taxon>
        <taxon>Forsythia</taxon>
    </lineage>
</organism>
<sequence length="121" mass="13786">MKGIWKESEEEFLHHYGTNVVVENGEGNVEDQVHGEESEIEQQDMEQTRDEVLTDSDYEAHEDPTPNMGAENSTLNIDFGIQDLNSQETNGEGTDYGEEDELESLDSENEDAARRPKSRFF</sequence>
<protein>
    <submittedName>
        <fullName evidence="2">Uncharacterized protein</fullName>
    </submittedName>
</protein>
<feature type="compositionally biased region" description="Polar residues" evidence="1">
    <location>
        <begin position="83"/>
        <end position="92"/>
    </location>
</feature>
<evidence type="ECO:0000313" key="3">
    <source>
        <dbReference type="Proteomes" id="UP001604277"/>
    </source>
</evidence>
<dbReference type="Proteomes" id="UP001604277">
    <property type="component" value="Unassembled WGS sequence"/>
</dbReference>
<evidence type="ECO:0000313" key="2">
    <source>
        <dbReference type="EMBL" id="KAL2459847.1"/>
    </source>
</evidence>
<dbReference type="AlphaFoldDB" id="A0ABD1P802"/>